<name>A0A1G7K9B0_9RHOB</name>
<protein>
    <submittedName>
        <fullName evidence="2">Transposase DDE domain-containing protein</fullName>
    </submittedName>
</protein>
<evidence type="ECO:0000259" key="1">
    <source>
        <dbReference type="Pfam" id="PF13737"/>
    </source>
</evidence>
<dbReference type="AlphaFoldDB" id="A0A1G7K9B0"/>
<dbReference type="Proteomes" id="UP000198994">
    <property type="component" value="Unassembled WGS sequence"/>
</dbReference>
<evidence type="ECO:0000313" key="2">
    <source>
        <dbReference type="EMBL" id="SDF33737.1"/>
    </source>
</evidence>
<sequence>MVASLLRLAGPDWPVPDCSTLCRRQKTLKVQIPFCRAEGPLKLLVPSRDIAAQCPAGQWIRFGKAFGERIAARDPDRQTAEIHIRVALINRFNALGTAEPVRVA</sequence>
<dbReference type="Pfam" id="PF13737">
    <property type="entry name" value="DDE_Tnp_1_5"/>
    <property type="match status" value="1"/>
</dbReference>
<dbReference type="STRING" id="282683.SAMN04488105_117112"/>
<dbReference type="InterPro" id="IPR025668">
    <property type="entry name" value="Tnp_DDE_dom"/>
</dbReference>
<gene>
    <name evidence="2" type="ORF">SAMN04488105_117112</name>
</gene>
<feature type="domain" description="Transposase DDE" evidence="1">
    <location>
        <begin position="1"/>
        <end position="48"/>
    </location>
</feature>
<keyword evidence="3" id="KW-1185">Reference proteome</keyword>
<reference evidence="3" key="1">
    <citation type="submission" date="2016-10" db="EMBL/GenBank/DDBJ databases">
        <authorList>
            <person name="Varghese N."/>
            <person name="Submissions S."/>
        </authorList>
    </citation>
    <scope>NUCLEOTIDE SEQUENCE [LARGE SCALE GENOMIC DNA]</scope>
    <source>
        <strain evidence="3">DSM 10146</strain>
    </source>
</reference>
<organism evidence="2 3">
    <name type="scientific">Salipiger thiooxidans</name>
    <dbReference type="NCBI Taxonomy" id="282683"/>
    <lineage>
        <taxon>Bacteria</taxon>
        <taxon>Pseudomonadati</taxon>
        <taxon>Pseudomonadota</taxon>
        <taxon>Alphaproteobacteria</taxon>
        <taxon>Rhodobacterales</taxon>
        <taxon>Roseobacteraceae</taxon>
        <taxon>Salipiger</taxon>
    </lineage>
</organism>
<proteinExistence type="predicted"/>
<accession>A0A1G7K9B0</accession>
<evidence type="ECO:0000313" key="3">
    <source>
        <dbReference type="Proteomes" id="UP000198994"/>
    </source>
</evidence>
<dbReference type="EMBL" id="FNAV01000017">
    <property type="protein sequence ID" value="SDF33737.1"/>
    <property type="molecule type" value="Genomic_DNA"/>
</dbReference>